<name>A0ABQ3EDG2_9GAMM</name>
<proteinExistence type="predicted"/>
<organism evidence="1 2">
    <name type="scientific">Salinicola rhizosphaerae</name>
    <dbReference type="NCBI Taxonomy" id="1443141"/>
    <lineage>
        <taxon>Bacteria</taxon>
        <taxon>Pseudomonadati</taxon>
        <taxon>Pseudomonadota</taxon>
        <taxon>Gammaproteobacteria</taxon>
        <taxon>Oceanospirillales</taxon>
        <taxon>Halomonadaceae</taxon>
        <taxon>Salinicola</taxon>
    </lineage>
</organism>
<gene>
    <name evidence="1" type="ORF">GCM10009038_31700</name>
</gene>
<sequence length="73" mass="8127">MGRIDNISSAVPLPVYRLADGVIYRFAIKALNPKGELVLDYYIENEAQAVRVCELITRQGFADGTELEKVSII</sequence>
<dbReference type="RefSeq" id="WP_189445697.1">
    <property type="nucleotide sequence ID" value="NZ_BMZI01000007.1"/>
</dbReference>
<dbReference type="Proteomes" id="UP000646745">
    <property type="component" value="Unassembled WGS sequence"/>
</dbReference>
<dbReference type="EMBL" id="BMZI01000007">
    <property type="protein sequence ID" value="GHB30568.1"/>
    <property type="molecule type" value="Genomic_DNA"/>
</dbReference>
<evidence type="ECO:0000313" key="2">
    <source>
        <dbReference type="Proteomes" id="UP000646745"/>
    </source>
</evidence>
<evidence type="ECO:0000313" key="1">
    <source>
        <dbReference type="EMBL" id="GHB30568.1"/>
    </source>
</evidence>
<keyword evidence="2" id="KW-1185">Reference proteome</keyword>
<comment type="caution">
    <text evidence="1">The sequence shown here is derived from an EMBL/GenBank/DDBJ whole genome shotgun (WGS) entry which is preliminary data.</text>
</comment>
<protein>
    <submittedName>
        <fullName evidence="1">Uncharacterized protein</fullName>
    </submittedName>
</protein>
<accession>A0ABQ3EDG2</accession>
<reference evidence="2" key="1">
    <citation type="journal article" date="2019" name="Int. J. Syst. Evol. Microbiol.">
        <title>The Global Catalogue of Microorganisms (GCM) 10K type strain sequencing project: providing services to taxonomists for standard genome sequencing and annotation.</title>
        <authorList>
            <consortium name="The Broad Institute Genomics Platform"/>
            <consortium name="The Broad Institute Genome Sequencing Center for Infectious Disease"/>
            <person name="Wu L."/>
            <person name="Ma J."/>
        </authorList>
    </citation>
    <scope>NUCLEOTIDE SEQUENCE [LARGE SCALE GENOMIC DNA]</scope>
    <source>
        <strain evidence="2">KCTC 32998</strain>
    </source>
</reference>